<evidence type="ECO:0000313" key="2">
    <source>
        <dbReference type="EMBL" id="KAB1887516.1"/>
    </source>
</evidence>
<comment type="caution">
    <text evidence="2">The sequence shown here is derived from an EMBL/GenBank/DDBJ whole genome shotgun (WGS) entry which is preliminary data.</text>
</comment>
<organism evidence="2 3">
    <name type="scientific">Microbacterium maritypicum</name>
    <name type="common">Microbacterium liquefaciens</name>
    <dbReference type="NCBI Taxonomy" id="33918"/>
    <lineage>
        <taxon>Bacteria</taxon>
        <taxon>Bacillati</taxon>
        <taxon>Actinomycetota</taxon>
        <taxon>Actinomycetes</taxon>
        <taxon>Micrococcales</taxon>
        <taxon>Microbacteriaceae</taxon>
        <taxon>Microbacterium</taxon>
    </lineage>
</organism>
<protein>
    <submittedName>
        <fullName evidence="2">Uncharacterized protein</fullName>
    </submittedName>
</protein>
<proteinExistence type="predicted"/>
<dbReference type="EMBL" id="WAAQ01000001">
    <property type="protein sequence ID" value="KAB1887516.1"/>
    <property type="molecule type" value="Genomic_DNA"/>
</dbReference>
<reference evidence="2 3" key="1">
    <citation type="submission" date="2019-09" db="EMBL/GenBank/DDBJ databases">
        <title>Whole genome sequencing of Microbacterium maritypicum.</title>
        <authorList>
            <person name="Lenchi N."/>
        </authorList>
    </citation>
    <scope>NUCLEOTIDE SEQUENCE [LARGE SCALE GENOMIC DNA]</scope>
    <source>
        <strain evidence="2 3">DSM 12512</strain>
    </source>
</reference>
<evidence type="ECO:0000256" key="1">
    <source>
        <dbReference type="SAM" id="MobiDB-lite"/>
    </source>
</evidence>
<evidence type="ECO:0000313" key="3">
    <source>
        <dbReference type="Proteomes" id="UP000436027"/>
    </source>
</evidence>
<dbReference type="AlphaFoldDB" id="A0AAD3X501"/>
<gene>
    <name evidence="2" type="ORF">F6W70_09090</name>
</gene>
<dbReference type="Proteomes" id="UP000436027">
    <property type="component" value="Unassembled WGS sequence"/>
</dbReference>
<accession>A0AAD3X501</accession>
<sequence length="444" mass="46300">MAKVHEIGIGADTRAFEDSIKSGVIKPTEDAAGAMDRLADATGGTGAATGKAGDQVASFADKLADAARKAGKSDDEIRDALKQMGVSADDARRAVDKLGDEFKDTGREGERGAGEGEQGVDKLEDALKKAQRETKELGDKADDAGDKARRGMERAEEGVKDFKQEAQQSARETAASFDGSFESIAELGQEIAANAFAGFGPAGAAAGIAVAGAGGAMIETFNKVEEAAEEARDSAFSLAYDVAGAMATAGYTQRVSEWTSSTEKYKQVTDLAAASGLDQVDVIDALASGGDKLGKLTDAFARNAEASGKLSPGRIWELEAAVKATGEGYISGSDAAAVAERANYEYAKSVGVATGETDALGNAIYRLPDDTEVSVNAQTQRATEDIQRVEDKVNEVDGQEAVVNARVNGLDKVRIDLDALTRPRTMTVTAKLSQAFSANMGWNQ</sequence>
<name>A0AAD3X501_MICMQ</name>
<feature type="region of interest" description="Disordered" evidence="1">
    <location>
        <begin position="97"/>
        <end position="169"/>
    </location>
</feature>
<feature type="compositionally biased region" description="Basic and acidic residues" evidence="1">
    <location>
        <begin position="97"/>
        <end position="164"/>
    </location>
</feature>
<dbReference type="RefSeq" id="WP_151486435.1">
    <property type="nucleotide sequence ID" value="NZ_WAAQ01000001.1"/>
</dbReference>